<dbReference type="RefSeq" id="WP_126980697.1">
    <property type="nucleotide sequence ID" value="NZ_PQSP01000008.1"/>
</dbReference>
<evidence type="ECO:0000313" key="3">
    <source>
        <dbReference type="Proteomes" id="UP000286947"/>
    </source>
</evidence>
<dbReference type="PROSITE" id="PS51186">
    <property type="entry name" value="GNAT"/>
    <property type="match status" value="1"/>
</dbReference>
<feature type="domain" description="N-acetyltransferase" evidence="1">
    <location>
        <begin position="9"/>
        <end position="151"/>
    </location>
</feature>
<dbReference type="Pfam" id="PF13673">
    <property type="entry name" value="Acetyltransf_10"/>
    <property type="match status" value="1"/>
</dbReference>
<name>A0A433SB15_9BURK</name>
<keyword evidence="3" id="KW-1185">Reference proteome</keyword>
<evidence type="ECO:0000313" key="2">
    <source>
        <dbReference type="EMBL" id="RUS65922.1"/>
    </source>
</evidence>
<dbReference type="AlphaFoldDB" id="A0A433SB15"/>
<gene>
    <name evidence="2" type="ORF">CUZ56_02522</name>
</gene>
<dbReference type="GO" id="GO:0016747">
    <property type="term" value="F:acyltransferase activity, transferring groups other than amino-acyl groups"/>
    <property type="evidence" value="ECO:0007669"/>
    <property type="project" value="InterPro"/>
</dbReference>
<dbReference type="InterPro" id="IPR016181">
    <property type="entry name" value="Acyl_CoA_acyltransferase"/>
</dbReference>
<protein>
    <submittedName>
        <fullName evidence="2">Acetyltransferase</fullName>
        <ecNumber evidence="2">2.3.1.-</ecNumber>
    </submittedName>
</protein>
<dbReference type="Proteomes" id="UP000286947">
    <property type="component" value="Unassembled WGS sequence"/>
</dbReference>
<dbReference type="Gene3D" id="3.40.630.30">
    <property type="match status" value="1"/>
</dbReference>
<evidence type="ECO:0000259" key="1">
    <source>
        <dbReference type="PROSITE" id="PS51186"/>
    </source>
</evidence>
<accession>A0A433SB15</accession>
<proteinExistence type="predicted"/>
<reference evidence="2 3" key="1">
    <citation type="submission" date="2018-01" db="EMBL/GenBank/DDBJ databases">
        <title>Saezia sanguinis gen. nov., sp. nov., in the order Burkholderiales isolated from human blood.</title>
        <authorList>
            <person name="Medina-Pascual M.J."/>
            <person name="Valdezate S."/>
            <person name="Monzon S."/>
            <person name="Cuesta I."/>
            <person name="Carrasco G."/>
            <person name="Villalon P."/>
            <person name="Saez-Nieto J.A."/>
        </authorList>
    </citation>
    <scope>NUCLEOTIDE SEQUENCE [LARGE SCALE GENOMIC DNA]</scope>
    <source>
        <strain evidence="2 3">CNM695-12</strain>
    </source>
</reference>
<dbReference type="EC" id="2.3.1.-" evidence="2"/>
<dbReference type="InterPro" id="IPR000182">
    <property type="entry name" value="GNAT_dom"/>
</dbReference>
<dbReference type="OrthoDB" id="9796171at2"/>
<dbReference type="EMBL" id="PQSP01000008">
    <property type="protein sequence ID" value="RUS65922.1"/>
    <property type="molecule type" value="Genomic_DNA"/>
</dbReference>
<keyword evidence="2" id="KW-0012">Acyltransferase</keyword>
<sequence>MDEMKWHWYTFEELPVSALYDYLHLRQQVFIIEQQCIYADLDDNDQLAQHLLGFTPEGHLAACLRLLAPKSKYPEPSIGRIIVAPDQRGKKLGHQLVEAGLKQARQLYPGQPIRIQAQSRLTGFYKQHGFDARGEPYDEDGMEHIDMLTTS</sequence>
<organism evidence="2 3">
    <name type="scientific">Saezia sanguinis</name>
    <dbReference type="NCBI Taxonomy" id="1965230"/>
    <lineage>
        <taxon>Bacteria</taxon>
        <taxon>Pseudomonadati</taxon>
        <taxon>Pseudomonadota</taxon>
        <taxon>Betaproteobacteria</taxon>
        <taxon>Burkholderiales</taxon>
        <taxon>Saeziaceae</taxon>
        <taxon>Saezia</taxon>
    </lineage>
</organism>
<comment type="caution">
    <text evidence="2">The sequence shown here is derived from an EMBL/GenBank/DDBJ whole genome shotgun (WGS) entry which is preliminary data.</text>
</comment>
<dbReference type="SUPFAM" id="SSF55729">
    <property type="entry name" value="Acyl-CoA N-acyltransferases (Nat)"/>
    <property type="match status" value="1"/>
</dbReference>
<keyword evidence="2" id="KW-0808">Transferase</keyword>
<dbReference type="CDD" id="cd04301">
    <property type="entry name" value="NAT_SF"/>
    <property type="match status" value="1"/>
</dbReference>